<evidence type="ECO:0000259" key="1">
    <source>
        <dbReference type="SMART" id="SM01043"/>
    </source>
</evidence>
<sequence length="1118" mass="118605">METQGHRGGARPGEPSSPLLRLYLLGRFEAVREDAPIPAHAWRRRRPADLLQLVALTPGRALGRDQAIDALWPDKDPASGANNLHRALYDLRQILGGRWVDIERGQVRMRPDVWVDVDAFEQAIADGGRERLAEAVSLYRGDLCPGEREVPWLSARRAVLRARFVEAAYPLARAHAEAGAAAQAIPLLRRLLEVDPAAEDAHRQLMRLLAESGRRAEALRQYDACEGALRTAGVAVSDDTRLLRQAIQRGEVGHPQARPALDGVRRAARRLLGTVDPPPVRGRGAILLLFESLVERGSGTLILLGERGVGKTRLAVEGARIAQSRGAGVLSCVAGAQGAGVPYGLFADLFREECRLAQGVADPFADANFDGRASAEAVRLRVFDAVTRGLATLGEGRPVYLLLDELHDADESSLNLLHHLALHAGAQRLMIVGTCREDRIHAGTPIQMALSHLDGGRLARGIRVPRLGLVATREQVADLVGGVPPDALVEQVYRVTDGCPFLVEEAVRAQRETGHQVPAEPRAGLRARVARLGPRVEGLLAAAAVAGQRFDFELVRPVTGLTAHEAVGALEACLEHGLLDEDGSGYHFHHGMVRDAILAGLEPTRRAALHGALADALEASAGHEPPSEALARHRREAGQPERALRHLVAAGHRAAARAGLREAVAFYAEALELLAGQASPDPALRLELLEAMGRVQLELGEVSGAARSFGDAALLAGAGGAGRPDVRARSHRLAAIAHAAAGRIDSALAEVAAGLEPAGDEPAPLLHLRAQLDWHRGQYAEARESARACAEAAGRAGDADLLARSHDLSALARGMLGEASTPEDESDAVGLADRCAQDAAPEHPLDLHLVLWDRDLLGDLGCAELARGAGLLVDRARLREAPEAQAAGRLGEGTFALAAGQLEAAELAIRAALDGFRSVGSALGEALALERLGLLLTVLGHLEEARSVLGEAVVVAERSSLRRHALTRIHAAEVRHRLASGLTAAAEDALHEASETAARHGDCLACDAAFRPEAVRVALARGRIPDADLEVLSLEEIARQRGGRGLAAVARLARARVLAGQGRTDDARAALAQARFAFLAGGQRYDAARCVRLEARLGGALPDDLKALDALVRVDADA</sequence>
<reference evidence="2" key="1">
    <citation type="submission" date="2009-01" db="EMBL/GenBank/DDBJ databases">
        <title>Complete sequence of Anaeromyxobacter dehalogenans 2CP-1.</title>
        <authorList>
            <consortium name="US DOE Joint Genome Institute"/>
            <person name="Lucas S."/>
            <person name="Copeland A."/>
            <person name="Lapidus A."/>
            <person name="Glavina del Rio T."/>
            <person name="Dalin E."/>
            <person name="Tice H."/>
            <person name="Bruce D."/>
            <person name="Goodwin L."/>
            <person name="Pitluck S."/>
            <person name="Saunders E."/>
            <person name="Brettin T."/>
            <person name="Detter J.C."/>
            <person name="Han C."/>
            <person name="Larimer F."/>
            <person name="Land M."/>
            <person name="Hauser L."/>
            <person name="Kyrpides N."/>
            <person name="Ovchinnikova G."/>
            <person name="Beliaev A.S."/>
            <person name="Richardson P."/>
        </authorList>
    </citation>
    <scope>NUCLEOTIDE SEQUENCE</scope>
    <source>
        <strain evidence="2">2CP-1</strain>
    </source>
</reference>
<dbReference type="RefSeq" id="WP_015934548.1">
    <property type="nucleotide sequence ID" value="NC_011891.1"/>
</dbReference>
<protein>
    <submittedName>
        <fullName evidence="2">Transcriptional activator domain protein</fullName>
    </submittedName>
</protein>
<proteinExistence type="predicted"/>
<gene>
    <name evidence="2" type="ordered locus">A2cp1_3408</name>
</gene>
<dbReference type="GO" id="GO:0006355">
    <property type="term" value="P:regulation of DNA-templated transcription"/>
    <property type="evidence" value="ECO:0007669"/>
    <property type="project" value="InterPro"/>
</dbReference>
<dbReference type="InterPro" id="IPR036388">
    <property type="entry name" value="WH-like_DNA-bd_sf"/>
</dbReference>
<dbReference type="Gene3D" id="1.25.40.10">
    <property type="entry name" value="Tetratricopeptide repeat domain"/>
    <property type="match status" value="2"/>
</dbReference>
<dbReference type="PANTHER" id="PTHR35807">
    <property type="entry name" value="TRANSCRIPTIONAL REGULATOR REDD-RELATED"/>
    <property type="match status" value="1"/>
</dbReference>
<accession>B8JHM7</accession>
<dbReference type="EMBL" id="CP001359">
    <property type="protein sequence ID" value="ACL66739.1"/>
    <property type="molecule type" value="Genomic_DNA"/>
</dbReference>
<dbReference type="Gene3D" id="1.10.10.10">
    <property type="entry name" value="Winged helix-like DNA-binding domain superfamily/Winged helix DNA-binding domain"/>
    <property type="match status" value="1"/>
</dbReference>
<dbReference type="SUPFAM" id="SSF48452">
    <property type="entry name" value="TPR-like"/>
    <property type="match status" value="2"/>
</dbReference>
<dbReference type="AlphaFoldDB" id="B8JHM7"/>
<evidence type="ECO:0000313" key="2">
    <source>
        <dbReference type="EMBL" id="ACL66739.1"/>
    </source>
</evidence>
<feature type="domain" description="Bacterial transcriptional activator" evidence="1">
    <location>
        <begin position="115"/>
        <end position="248"/>
    </location>
</feature>
<dbReference type="Pfam" id="PF13191">
    <property type="entry name" value="AAA_16"/>
    <property type="match status" value="1"/>
</dbReference>
<name>B8JHM7_ANAD2</name>
<dbReference type="InterPro" id="IPR051677">
    <property type="entry name" value="AfsR-DnrI-RedD_regulator"/>
</dbReference>
<dbReference type="InterPro" id="IPR011990">
    <property type="entry name" value="TPR-like_helical_dom_sf"/>
</dbReference>
<evidence type="ECO:0000313" key="3">
    <source>
        <dbReference type="Proteomes" id="UP000007089"/>
    </source>
</evidence>
<dbReference type="InterPro" id="IPR041664">
    <property type="entry name" value="AAA_16"/>
</dbReference>
<dbReference type="InterPro" id="IPR016032">
    <property type="entry name" value="Sig_transdc_resp-reg_C-effctor"/>
</dbReference>
<dbReference type="Pfam" id="PF03704">
    <property type="entry name" value="BTAD"/>
    <property type="match status" value="1"/>
</dbReference>
<dbReference type="HOGENOM" id="CLU_004435_1_1_7"/>
<keyword evidence="3" id="KW-1185">Reference proteome</keyword>
<dbReference type="Proteomes" id="UP000007089">
    <property type="component" value="Chromosome"/>
</dbReference>
<dbReference type="KEGG" id="acp:A2cp1_3408"/>
<dbReference type="SUPFAM" id="SSF52540">
    <property type="entry name" value="P-loop containing nucleoside triphosphate hydrolases"/>
    <property type="match status" value="1"/>
</dbReference>
<organism evidence="2 3">
    <name type="scientific">Anaeromyxobacter dehalogenans (strain ATCC BAA-258 / DSM 21875 / 2CP-1)</name>
    <dbReference type="NCBI Taxonomy" id="455488"/>
    <lineage>
        <taxon>Bacteria</taxon>
        <taxon>Pseudomonadati</taxon>
        <taxon>Myxococcota</taxon>
        <taxon>Myxococcia</taxon>
        <taxon>Myxococcales</taxon>
        <taxon>Cystobacterineae</taxon>
        <taxon>Anaeromyxobacteraceae</taxon>
        <taxon>Anaeromyxobacter</taxon>
    </lineage>
</organism>
<dbReference type="GO" id="GO:0003677">
    <property type="term" value="F:DNA binding"/>
    <property type="evidence" value="ECO:0007669"/>
    <property type="project" value="InterPro"/>
</dbReference>
<dbReference type="InterPro" id="IPR005158">
    <property type="entry name" value="BTAD"/>
</dbReference>
<dbReference type="SMART" id="SM01043">
    <property type="entry name" value="BTAD"/>
    <property type="match status" value="1"/>
</dbReference>
<dbReference type="InterPro" id="IPR027417">
    <property type="entry name" value="P-loop_NTPase"/>
</dbReference>
<dbReference type="SUPFAM" id="SSF46894">
    <property type="entry name" value="C-terminal effector domain of the bipartite response regulators"/>
    <property type="match status" value="1"/>
</dbReference>